<name>A0A238WYZ1_HALEZ</name>
<accession>A0A238WYZ1</accession>
<reference evidence="6 7" key="1">
    <citation type="submission" date="2017-06" db="EMBL/GenBank/DDBJ databases">
        <authorList>
            <person name="Kim H.J."/>
            <person name="Triplett B.A."/>
        </authorList>
    </citation>
    <scope>NUCLEOTIDE SEQUENCE [LARGE SCALE GENOMIC DNA]</scope>
    <source>
        <strain evidence="6 7">DSM 19316</strain>
    </source>
</reference>
<dbReference type="GO" id="GO:0097589">
    <property type="term" value="C:archaeal-type flagellum"/>
    <property type="evidence" value="ECO:0007669"/>
    <property type="project" value="UniProtKB-SubCell"/>
</dbReference>
<sequence>MFEFITNPEERGQVGIGTLIVFIAMVLVAAIAAGVLINTAGFLQTQAEATGQESTDLVSERIDVTSEVGIVGDPATGVLNEVRLGVSGAPGADQIDLTQTTIQAVGPGGQQNLVFTSTPSGGSEVTQLSVPSISSGSGTINVGVSYTNIPAFDSGNSSQKLVVEYDAGGDGSIQETTQVTGGNLDSSSIEFGAASSGDGKITASPSKGDKVTFDLVNDDNGDSSVLQETVTQTVERTALTVGPVSNGATEFTVDINYDNIESIDDSDDTQKVKITYDPGGAGTTTTATADDITSGSVTITAIDGTASGNTEIDASGGTTAGEFDSEDIDIELTDGSNTIGTVTTLTVGSGSGIEISPTSDLKATAVLSNKVTDLGSNEFAVGSDGNFRSSAVLNEGKDYTILINPEVGALRDTDDSEAFGESDSATLDIVSPSGATTSVELRAPDLFNKNGEAVRL</sequence>
<dbReference type="GO" id="GO:0097588">
    <property type="term" value="P:archaeal or bacterial-type flagellum-dependent cell motility"/>
    <property type="evidence" value="ECO:0007669"/>
    <property type="project" value="InterPro"/>
</dbReference>
<dbReference type="Proteomes" id="UP000198297">
    <property type="component" value="Unassembled WGS sequence"/>
</dbReference>
<keyword evidence="5" id="KW-1133">Transmembrane helix</keyword>
<comment type="similarity">
    <text evidence="2 4">Belongs to the archaeal flagellin family.</text>
</comment>
<protein>
    <recommendedName>
        <fullName evidence="4">Flagellin</fullName>
    </recommendedName>
</protein>
<proteinExistence type="inferred from homology"/>
<keyword evidence="5" id="KW-0812">Transmembrane</keyword>
<feature type="transmembrane region" description="Helical" evidence="5">
    <location>
        <begin position="12"/>
        <end position="37"/>
    </location>
</feature>
<organism evidence="6 7">
    <name type="scientific">Halorubrum ezzemoulense</name>
    <name type="common">Halorubrum chaoviator</name>
    <dbReference type="NCBI Taxonomy" id="337243"/>
    <lineage>
        <taxon>Archaea</taxon>
        <taxon>Methanobacteriati</taxon>
        <taxon>Methanobacteriota</taxon>
        <taxon>Stenosarchaea group</taxon>
        <taxon>Halobacteria</taxon>
        <taxon>Halobacteriales</taxon>
        <taxon>Haloferacaceae</taxon>
        <taxon>Halorubrum</taxon>
    </lineage>
</organism>
<keyword evidence="6" id="KW-0969">Cilium</keyword>
<dbReference type="Pfam" id="PF01917">
    <property type="entry name" value="Flagellin_arch-type"/>
    <property type="match status" value="1"/>
</dbReference>
<dbReference type="EMBL" id="FZNK01000003">
    <property type="protein sequence ID" value="SNR51643.1"/>
    <property type="molecule type" value="Genomic_DNA"/>
</dbReference>
<comment type="function">
    <text evidence="4">Flagellin is the subunit protein which polymerizes to form the filaments of archaeal flagella.</text>
</comment>
<evidence type="ECO:0000313" key="7">
    <source>
        <dbReference type="Proteomes" id="UP000198297"/>
    </source>
</evidence>
<dbReference type="AlphaFoldDB" id="A0A238WYZ1"/>
<keyword evidence="6" id="KW-0282">Flagellum</keyword>
<dbReference type="InterPro" id="IPR013373">
    <property type="entry name" value="Flagellin/pilin_N_arc"/>
</dbReference>
<evidence type="ECO:0000256" key="4">
    <source>
        <dbReference type="RuleBase" id="RU361282"/>
    </source>
</evidence>
<evidence type="ECO:0000313" key="6">
    <source>
        <dbReference type="EMBL" id="SNR51643.1"/>
    </source>
</evidence>
<comment type="subcellular location">
    <subcellularLocation>
        <location evidence="1 4">Archaeal flagellum</location>
    </subcellularLocation>
</comment>
<keyword evidence="3 4" id="KW-0974">Archaeal flagellum</keyword>
<evidence type="ECO:0000256" key="5">
    <source>
        <dbReference type="SAM" id="Phobius"/>
    </source>
</evidence>
<dbReference type="PANTHER" id="PTHR35903:SF1">
    <property type="entry name" value="FLAGELLIN B1"/>
    <property type="match status" value="1"/>
</dbReference>
<evidence type="ECO:0000256" key="1">
    <source>
        <dbReference type="ARBA" id="ARBA00004618"/>
    </source>
</evidence>
<keyword evidence="5" id="KW-0472">Membrane</keyword>
<gene>
    <name evidence="6" type="ORF">SAMN06266787_10313</name>
</gene>
<dbReference type="GO" id="GO:0005198">
    <property type="term" value="F:structural molecule activity"/>
    <property type="evidence" value="ECO:0007669"/>
    <property type="project" value="InterPro"/>
</dbReference>
<evidence type="ECO:0000256" key="3">
    <source>
        <dbReference type="ARBA" id="ARBA00022440"/>
    </source>
</evidence>
<evidence type="ECO:0000256" key="2">
    <source>
        <dbReference type="ARBA" id="ARBA00010256"/>
    </source>
</evidence>
<keyword evidence="6" id="KW-0966">Cell projection</keyword>
<dbReference type="NCBIfam" id="TIGR02537">
    <property type="entry name" value="arch_flag_Nterm"/>
    <property type="match status" value="1"/>
</dbReference>
<dbReference type="PANTHER" id="PTHR35903">
    <property type="entry name" value="FLAGELLIN B1"/>
    <property type="match status" value="1"/>
</dbReference>
<dbReference type="InterPro" id="IPR002774">
    <property type="entry name" value="Flagellin_arc-type"/>
</dbReference>